<dbReference type="GO" id="GO:0016791">
    <property type="term" value="F:phosphatase activity"/>
    <property type="evidence" value="ECO:0007669"/>
    <property type="project" value="TreeGrafter"/>
</dbReference>
<gene>
    <name evidence="1" type="ORF">G7Y29_03400</name>
</gene>
<keyword evidence="2" id="KW-1185">Reference proteome</keyword>
<accession>A0A7T0PF26</accession>
<reference evidence="1 2" key="1">
    <citation type="submission" date="2020-11" db="EMBL/GenBank/DDBJ databases">
        <title>Corynebacterium sp. MC1420.</title>
        <authorList>
            <person name="Zhou J."/>
        </authorList>
    </citation>
    <scope>NUCLEOTIDE SEQUENCE [LARGE SCALE GENOMIC DNA]</scope>
    <source>
        <strain evidence="1 2">MC1420</strain>
    </source>
</reference>
<evidence type="ECO:0000313" key="2">
    <source>
        <dbReference type="Proteomes" id="UP000594586"/>
    </source>
</evidence>
<dbReference type="NCBIfam" id="TIGR01484">
    <property type="entry name" value="HAD-SF-IIB"/>
    <property type="match status" value="1"/>
</dbReference>
<dbReference type="NCBIfam" id="TIGR00099">
    <property type="entry name" value="Cof-subfamily"/>
    <property type="match status" value="1"/>
</dbReference>
<dbReference type="InterPro" id="IPR036412">
    <property type="entry name" value="HAD-like_sf"/>
</dbReference>
<dbReference type="PANTHER" id="PTHR10000:SF8">
    <property type="entry name" value="HAD SUPERFAMILY HYDROLASE-LIKE, TYPE 3"/>
    <property type="match status" value="1"/>
</dbReference>
<dbReference type="Proteomes" id="UP000594586">
    <property type="component" value="Chromosome"/>
</dbReference>
<organism evidence="1 2">
    <name type="scientific">Corynebacterium qintianiae</name>
    <dbReference type="NCBI Taxonomy" id="2709392"/>
    <lineage>
        <taxon>Bacteria</taxon>
        <taxon>Bacillati</taxon>
        <taxon>Actinomycetota</taxon>
        <taxon>Actinomycetes</taxon>
        <taxon>Mycobacteriales</taxon>
        <taxon>Corynebacteriaceae</taxon>
        <taxon>Corynebacterium</taxon>
    </lineage>
</organism>
<dbReference type="SUPFAM" id="SSF56784">
    <property type="entry name" value="HAD-like"/>
    <property type="match status" value="1"/>
</dbReference>
<evidence type="ECO:0000313" key="1">
    <source>
        <dbReference type="EMBL" id="QPK83851.1"/>
    </source>
</evidence>
<dbReference type="EMBL" id="CP064955">
    <property type="protein sequence ID" value="QPK83851.1"/>
    <property type="molecule type" value="Genomic_DNA"/>
</dbReference>
<sequence>MATPRIVALDMDGTLVESSGSIPEEFWGLLDRALGAGMVVAPASGRQLATLQHMFERNEPDTFIAENGAVVWHKGEIVSVSPLPGEAVRRVVDALDSAPFTAHAVVCKPEISYTAETTPPEVQSEVDKYYLANAHASSLSDALAADPDDTVKIALFVESDAERDALPWLAEVAPELNVAVSSHHWIDLMAEGVDKGVALNALAQQLGVRREDTAAIGDYLNDYAMLEEAGYAVAMGNAHPDLKAIADEVVGTNDEHGALCRIERWLEA</sequence>
<dbReference type="InterPro" id="IPR006379">
    <property type="entry name" value="HAD-SF_hydro_IIB"/>
</dbReference>
<dbReference type="Gene3D" id="3.30.1240.10">
    <property type="match status" value="1"/>
</dbReference>
<dbReference type="SFLD" id="SFLDG01140">
    <property type="entry name" value="C2.B:_Phosphomannomutase_and_P"/>
    <property type="match status" value="1"/>
</dbReference>
<dbReference type="RefSeq" id="WP_165001988.1">
    <property type="nucleotide sequence ID" value="NZ_CP064955.1"/>
</dbReference>
<dbReference type="Gene3D" id="3.40.50.1000">
    <property type="entry name" value="HAD superfamily/HAD-like"/>
    <property type="match status" value="1"/>
</dbReference>
<proteinExistence type="predicted"/>
<dbReference type="GO" id="GO:0005829">
    <property type="term" value="C:cytosol"/>
    <property type="evidence" value="ECO:0007669"/>
    <property type="project" value="TreeGrafter"/>
</dbReference>
<name>A0A7T0PF26_9CORY</name>
<dbReference type="GO" id="GO:0000287">
    <property type="term" value="F:magnesium ion binding"/>
    <property type="evidence" value="ECO:0007669"/>
    <property type="project" value="TreeGrafter"/>
</dbReference>
<dbReference type="KEGG" id="cqn:G7Y29_03400"/>
<protein>
    <submittedName>
        <fullName evidence="1">HAD family phosphatase</fullName>
    </submittedName>
</protein>
<dbReference type="InterPro" id="IPR023214">
    <property type="entry name" value="HAD_sf"/>
</dbReference>
<dbReference type="AlphaFoldDB" id="A0A7T0PF26"/>
<dbReference type="SFLD" id="SFLDS00003">
    <property type="entry name" value="Haloacid_Dehalogenase"/>
    <property type="match status" value="1"/>
</dbReference>
<dbReference type="Pfam" id="PF08282">
    <property type="entry name" value="Hydrolase_3"/>
    <property type="match status" value="1"/>
</dbReference>
<dbReference type="InterPro" id="IPR000150">
    <property type="entry name" value="Cof"/>
</dbReference>
<dbReference type="PANTHER" id="PTHR10000">
    <property type="entry name" value="PHOSPHOSERINE PHOSPHATASE"/>
    <property type="match status" value="1"/>
</dbReference>